<feature type="region of interest" description="Disordered" evidence="1">
    <location>
        <begin position="34"/>
        <end position="62"/>
    </location>
</feature>
<evidence type="ECO:0000313" key="2">
    <source>
        <dbReference type="EMBL" id="MBL0425576.1"/>
    </source>
</evidence>
<sequence length="62" mass="6888">MNEQAMKAFLNQFAASRSDFDSWPAWMKQSAKVAGATFPKAHPAQDRASPAEQPLNEPPKEK</sequence>
<protein>
    <submittedName>
        <fullName evidence="2">Uncharacterized protein</fullName>
    </submittedName>
</protein>
<evidence type="ECO:0000313" key="3">
    <source>
        <dbReference type="Proteomes" id="UP000622707"/>
    </source>
</evidence>
<gene>
    <name evidence="2" type="ORF">JI746_10700</name>
</gene>
<dbReference type="Proteomes" id="UP000622707">
    <property type="component" value="Unassembled WGS sequence"/>
</dbReference>
<dbReference type="RefSeq" id="WP_201689311.1">
    <property type="nucleotide sequence ID" value="NZ_JAEQND010000005.1"/>
</dbReference>
<name>A0ABS1JN55_9BURK</name>
<comment type="caution">
    <text evidence="2">The sequence shown here is derived from an EMBL/GenBank/DDBJ whole genome shotgun (WGS) entry which is preliminary data.</text>
</comment>
<reference evidence="2 3" key="1">
    <citation type="journal article" date="2017" name="Int. J. Syst. Evol. Microbiol.">
        <title>Ramlibacter alkalitolerans sp. nov., alkali-tolerant bacterium isolated from soil of ginseng.</title>
        <authorList>
            <person name="Lee D.H."/>
            <person name="Cha C.J."/>
        </authorList>
    </citation>
    <scope>NUCLEOTIDE SEQUENCE [LARGE SCALE GENOMIC DNA]</scope>
    <source>
        <strain evidence="2 3">KACC 19305</strain>
    </source>
</reference>
<organism evidence="2 3">
    <name type="scientific">Ramlibacter alkalitolerans</name>
    <dbReference type="NCBI Taxonomy" id="2039631"/>
    <lineage>
        <taxon>Bacteria</taxon>
        <taxon>Pseudomonadati</taxon>
        <taxon>Pseudomonadota</taxon>
        <taxon>Betaproteobacteria</taxon>
        <taxon>Burkholderiales</taxon>
        <taxon>Comamonadaceae</taxon>
        <taxon>Ramlibacter</taxon>
    </lineage>
</organism>
<evidence type="ECO:0000256" key="1">
    <source>
        <dbReference type="SAM" id="MobiDB-lite"/>
    </source>
</evidence>
<dbReference type="EMBL" id="JAEQND010000005">
    <property type="protein sequence ID" value="MBL0425576.1"/>
    <property type="molecule type" value="Genomic_DNA"/>
</dbReference>
<proteinExistence type="predicted"/>
<keyword evidence="3" id="KW-1185">Reference proteome</keyword>
<accession>A0ABS1JN55</accession>